<reference evidence="1 2" key="1">
    <citation type="submission" date="2023-01" db="EMBL/GenBank/DDBJ databases">
        <title>Analysis of 21 Apiospora genomes using comparative genomics revels a genus with tremendous synthesis potential of carbohydrate active enzymes and secondary metabolites.</title>
        <authorList>
            <person name="Sorensen T."/>
        </authorList>
    </citation>
    <scope>NUCLEOTIDE SEQUENCE [LARGE SCALE GENOMIC DNA]</scope>
    <source>
        <strain evidence="1 2">CBS 20057</strain>
    </source>
</reference>
<comment type="caution">
    <text evidence="1">The sequence shown here is derived from an EMBL/GenBank/DDBJ whole genome shotgun (WGS) entry which is preliminary data.</text>
</comment>
<dbReference type="Proteomes" id="UP001396898">
    <property type="component" value="Unassembled WGS sequence"/>
</dbReference>
<organism evidence="1 2">
    <name type="scientific">Apiospora marii</name>
    <dbReference type="NCBI Taxonomy" id="335849"/>
    <lineage>
        <taxon>Eukaryota</taxon>
        <taxon>Fungi</taxon>
        <taxon>Dikarya</taxon>
        <taxon>Ascomycota</taxon>
        <taxon>Pezizomycotina</taxon>
        <taxon>Sordariomycetes</taxon>
        <taxon>Xylariomycetidae</taxon>
        <taxon>Amphisphaeriales</taxon>
        <taxon>Apiosporaceae</taxon>
        <taxon>Apiospora</taxon>
    </lineage>
</organism>
<evidence type="ECO:0000313" key="2">
    <source>
        <dbReference type="Proteomes" id="UP001396898"/>
    </source>
</evidence>
<proteinExistence type="predicted"/>
<sequence length="290" mass="32983">MDATERYLKTSYFDTLAIFDQFYQKEEPAASESAAQALAEKVTGAPAPYNALDCIHWDLLKFGYQHPQSIDWSLRIYHRMCCGLLPADMRDKAHQNHSWMLSDAVRTYNGPFSSPSRGEIGNNVVDRDWAFEGPEYANLTFRRDEVLGENNRLGEAAKNVLAVRQARYEAVIDRVVEGRATALGVFGKILNYNIQNKFECWLMPGVLGHDCMWPWSKADFVAGCLGIRAAAKTFLDPSKYEPEKDLKLWKEGLAEFLLEGDRATDDEHKIFRDGDFLVKYHASNNITRSP</sequence>
<dbReference type="EMBL" id="JAQQWI010000016">
    <property type="protein sequence ID" value="KAK8008401.1"/>
    <property type="molecule type" value="Genomic_DNA"/>
</dbReference>
<evidence type="ECO:0000313" key="1">
    <source>
        <dbReference type="EMBL" id="KAK8008401.1"/>
    </source>
</evidence>
<keyword evidence="2" id="KW-1185">Reference proteome</keyword>
<name>A0ABR1REU1_9PEZI</name>
<protein>
    <submittedName>
        <fullName evidence="1">Uncharacterized protein</fullName>
    </submittedName>
</protein>
<accession>A0ABR1REU1</accession>
<gene>
    <name evidence="1" type="ORF">PG991_010952</name>
</gene>